<proteinExistence type="predicted"/>
<feature type="region of interest" description="Disordered" evidence="1">
    <location>
        <begin position="1"/>
        <end position="118"/>
    </location>
</feature>
<feature type="compositionally biased region" description="Basic and acidic residues" evidence="1">
    <location>
        <begin position="57"/>
        <end position="111"/>
    </location>
</feature>
<gene>
    <name evidence="2" type="ORF">ASJ81_06335</name>
</gene>
<reference evidence="2 3" key="1">
    <citation type="journal article" date="2017" name="BMC Genomics">
        <title>Genomic analysis of methanogenic archaea reveals a shift towards energy conservation.</title>
        <authorList>
            <person name="Gilmore S.P."/>
            <person name="Henske J.K."/>
            <person name="Sexton J.A."/>
            <person name="Solomon K.V."/>
            <person name="Seppala S."/>
            <person name="Yoo J.I."/>
            <person name="Huyett L.M."/>
            <person name="Pressman A."/>
            <person name="Cogan J.Z."/>
            <person name="Kivenson V."/>
            <person name="Peng X."/>
            <person name="Tan Y."/>
            <person name="Valentine D.L."/>
            <person name="O'Malley M.A."/>
        </authorList>
    </citation>
    <scope>NUCLEOTIDE SEQUENCE [LARGE SCALE GENOMIC DNA]</scope>
    <source>
        <strain evidence="2 3">MC-15</strain>
    </source>
</reference>
<dbReference type="EMBL" id="LMVP01000257">
    <property type="protein sequence ID" value="PAV12389.1"/>
    <property type="molecule type" value="Genomic_DNA"/>
</dbReference>
<organism evidence="2 3">
    <name type="scientific">Methanosarcina spelaei</name>
    <dbReference type="NCBI Taxonomy" id="1036679"/>
    <lineage>
        <taxon>Archaea</taxon>
        <taxon>Methanobacteriati</taxon>
        <taxon>Methanobacteriota</taxon>
        <taxon>Stenosarchaea group</taxon>
        <taxon>Methanomicrobia</taxon>
        <taxon>Methanosarcinales</taxon>
        <taxon>Methanosarcinaceae</taxon>
        <taxon>Methanosarcina</taxon>
    </lineage>
</organism>
<comment type="caution">
    <text evidence="2">The sequence shown here is derived from an EMBL/GenBank/DDBJ whole genome shotgun (WGS) entry which is preliminary data.</text>
</comment>
<evidence type="ECO:0000313" key="3">
    <source>
        <dbReference type="Proteomes" id="UP000218164"/>
    </source>
</evidence>
<dbReference type="Proteomes" id="UP000218164">
    <property type="component" value="Unassembled WGS sequence"/>
</dbReference>
<feature type="compositionally biased region" description="Basic and acidic residues" evidence="1">
    <location>
        <begin position="19"/>
        <end position="48"/>
    </location>
</feature>
<feature type="compositionally biased region" description="Basic and acidic residues" evidence="1">
    <location>
        <begin position="1"/>
        <end position="11"/>
    </location>
</feature>
<accession>A0A2A2HSB3</accession>
<sequence length="243" mass="27915">MPETKKIEKVNVTDNQSELNKKSVETKEVNGRFDARSKEYVQNNERKGFKYGASGDGLKKEVTSERQLENKEQDLKQESEKQLGNKSEKLKKEVTPERQLENKAEKAEKTRPGWSNDQQKYLRQVAKMSREEAQKLGIPSNIHGYLVNERDRANKMARLIRKEGSVEAVKKKIPNIETTNKGLRSPFKGQYDVGHKKAHVMGGSNKLENLRFELASDNRAKGPRERIVNNKIKARKEVNDPEN</sequence>
<dbReference type="AlphaFoldDB" id="A0A2A2HSB3"/>
<dbReference type="RefSeq" id="WP_095644697.1">
    <property type="nucleotide sequence ID" value="NZ_LMVP01000257.1"/>
</dbReference>
<keyword evidence="3" id="KW-1185">Reference proteome</keyword>
<protein>
    <submittedName>
        <fullName evidence="2">Uncharacterized protein</fullName>
    </submittedName>
</protein>
<evidence type="ECO:0000256" key="1">
    <source>
        <dbReference type="SAM" id="MobiDB-lite"/>
    </source>
</evidence>
<evidence type="ECO:0000313" key="2">
    <source>
        <dbReference type="EMBL" id="PAV12389.1"/>
    </source>
</evidence>
<name>A0A2A2HSB3_9EURY</name>